<keyword evidence="5" id="KW-1185">Reference proteome</keyword>
<dbReference type="PANTHER" id="PTHR30231:SF41">
    <property type="entry name" value="DNA POLYMERASE III SUBUNIT EPSILON"/>
    <property type="match status" value="1"/>
</dbReference>
<dbReference type="GO" id="GO:0005829">
    <property type="term" value="C:cytosol"/>
    <property type="evidence" value="ECO:0007669"/>
    <property type="project" value="TreeGrafter"/>
</dbReference>
<dbReference type="RefSeq" id="WP_092737251.1">
    <property type="nucleotide sequence ID" value="NZ_FNAS01000014.1"/>
</dbReference>
<dbReference type="Proteomes" id="UP000198517">
    <property type="component" value="Unassembled WGS sequence"/>
</dbReference>
<evidence type="ECO:0000313" key="4">
    <source>
        <dbReference type="EMBL" id="SDE59043.1"/>
    </source>
</evidence>
<dbReference type="InterPro" id="IPR012337">
    <property type="entry name" value="RNaseH-like_sf"/>
</dbReference>
<dbReference type="FunFam" id="3.30.420.10:FF:000045">
    <property type="entry name" value="3'-5' exonuclease DinG"/>
    <property type="match status" value="1"/>
</dbReference>
<proteinExistence type="predicted"/>
<dbReference type="PANTHER" id="PTHR30231">
    <property type="entry name" value="DNA POLYMERASE III SUBUNIT EPSILON"/>
    <property type="match status" value="1"/>
</dbReference>
<reference evidence="4 5" key="1">
    <citation type="submission" date="2016-10" db="EMBL/GenBank/DDBJ databases">
        <authorList>
            <person name="de Groot N.N."/>
        </authorList>
    </citation>
    <scope>NUCLEOTIDE SEQUENCE [LARGE SCALE GENOMIC DNA]</scope>
    <source>
        <strain evidence="4 5">DSM 24015</strain>
    </source>
</reference>
<dbReference type="EMBL" id="FNAS01000014">
    <property type="protein sequence ID" value="SDE59043.1"/>
    <property type="molecule type" value="Genomic_DNA"/>
</dbReference>
<dbReference type="NCBIfam" id="TIGR00573">
    <property type="entry name" value="dnaq"/>
    <property type="match status" value="1"/>
</dbReference>
<dbReference type="AlphaFoldDB" id="A0A1G7E5U7"/>
<evidence type="ECO:0000313" key="5">
    <source>
        <dbReference type="Proteomes" id="UP000198517"/>
    </source>
</evidence>
<dbReference type="STRING" id="1071918.SAMN05421544_11431"/>
<dbReference type="GO" id="GO:0008408">
    <property type="term" value="F:3'-5' exonuclease activity"/>
    <property type="evidence" value="ECO:0007669"/>
    <property type="project" value="TreeGrafter"/>
</dbReference>
<dbReference type="CDD" id="cd06127">
    <property type="entry name" value="DEDDh"/>
    <property type="match status" value="1"/>
</dbReference>
<comment type="function">
    <text evidence="1">DNA polymerase III is a complex, multichain enzyme responsible for most of the replicative synthesis in bacteria. The epsilon subunit contain the editing function and is a proofreading 3'-5' exonuclease.</text>
</comment>
<dbReference type="Gene3D" id="3.30.420.10">
    <property type="entry name" value="Ribonuclease H-like superfamily/Ribonuclease H"/>
    <property type="match status" value="1"/>
</dbReference>
<name>A0A1G7E5U7_9FLAO</name>
<sequence>MFAVLDIESSGGAYGEEHIIEIAVFKYDGHKIVDQFSSIINPQAEISKYVQKLTGITPKMVKTAPKFHEVARRILEITEGTTLVGHNVAFDYRMLKQSFQRLGYDYQKDTLDTIELSKKLLPNEPAYSLGKLAKSLNIPLTERHRAAGDARATLELFRLLMNKDSDNQIIKASTGEDLQKSNYNNKIKKLIENLTLDKGIIYFQDDKGEIIYKSYVDNVYGFATKIFNSTAKRWKKIREECVQIYSEQTSTELIAKLILLSKGFSLVEKLPLGLFWKDDKWQIFPVSEISNGVYLRFRSLSQGEKALRYIAENYPSPSELNRVINKDDESMLLLGGGRTLGEKGFIFIEKNTISGFGFYEFYNQIDSRKKIESRKIKITRNPLALSNELKLSLLKGEWQEKEMVD</sequence>
<dbReference type="InterPro" id="IPR006054">
    <property type="entry name" value="DnaQ"/>
</dbReference>
<evidence type="ECO:0000259" key="3">
    <source>
        <dbReference type="SMART" id="SM00479"/>
    </source>
</evidence>
<gene>
    <name evidence="4" type="ORF">SAMN05421544_11431</name>
</gene>
<dbReference type="GO" id="GO:0045004">
    <property type="term" value="P:DNA replication proofreading"/>
    <property type="evidence" value="ECO:0007669"/>
    <property type="project" value="TreeGrafter"/>
</dbReference>
<dbReference type="Pfam" id="PF00929">
    <property type="entry name" value="RNase_T"/>
    <property type="match status" value="1"/>
</dbReference>
<dbReference type="SMART" id="SM00479">
    <property type="entry name" value="EXOIII"/>
    <property type="match status" value="1"/>
</dbReference>
<accession>A0A1G7E5U7</accession>
<dbReference type="InterPro" id="IPR036397">
    <property type="entry name" value="RNaseH_sf"/>
</dbReference>
<feature type="domain" description="Exonuclease" evidence="3">
    <location>
        <begin position="1"/>
        <end position="166"/>
    </location>
</feature>
<dbReference type="GO" id="GO:0003887">
    <property type="term" value="F:DNA-directed DNA polymerase activity"/>
    <property type="evidence" value="ECO:0007669"/>
    <property type="project" value="InterPro"/>
</dbReference>
<dbReference type="SUPFAM" id="SSF53098">
    <property type="entry name" value="Ribonuclease H-like"/>
    <property type="match status" value="1"/>
</dbReference>
<dbReference type="OrthoDB" id="9803913at2"/>
<evidence type="ECO:0000256" key="2">
    <source>
        <dbReference type="ARBA" id="ARBA00026073"/>
    </source>
</evidence>
<dbReference type="GO" id="GO:0003677">
    <property type="term" value="F:DNA binding"/>
    <property type="evidence" value="ECO:0007669"/>
    <property type="project" value="InterPro"/>
</dbReference>
<dbReference type="InterPro" id="IPR013520">
    <property type="entry name" value="Ribonucl_H"/>
</dbReference>
<evidence type="ECO:0000256" key="1">
    <source>
        <dbReference type="ARBA" id="ARBA00025483"/>
    </source>
</evidence>
<protein>
    <submittedName>
        <fullName evidence="4">DNA polymerase-3 subunit epsilon</fullName>
    </submittedName>
</protein>
<comment type="subunit">
    <text evidence="2">DNA polymerase III contains a core (composed of alpha, epsilon and theta chains) that associates with a tau subunit. This core dimerizes to form the POLIII' complex. PolIII' associates with the gamma complex (composed of gamma, delta, delta', psi and chi chains) and with the beta chain to form the complete DNA polymerase III complex.</text>
</comment>
<organism evidence="4 5">
    <name type="scientific">Riemerella columbipharyngis</name>
    <dbReference type="NCBI Taxonomy" id="1071918"/>
    <lineage>
        <taxon>Bacteria</taxon>
        <taxon>Pseudomonadati</taxon>
        <taxon>Bacteroidota</taxon>
        <taxon>Flavobacteriia</taxon>
        <taxon>Flavobacteriales</taxon>
        <taxon>Weeksellaceae</taxon>
        <taxon>Riemerella</taxon>
    </lineage>
</organism>